<sequence>MSQTKFTRREIIKQGGLALTALALPFPLTTFTKFNSMTDNKNFDVIIIGGSYAGLSSAMALGRSLRNVLIIDSGKPCNRYTPHSHNFITQDGAVPGEIAAKAKEQVLQYDTVKFFEGYATKGKKTENGFEITIQSGEQFSAKKLVFATGIKDVFPDIKGFEECWGKTVIHCPYCHGYEFKGGKTAIIANGDKAFHLASLVNNLTDKITIVTGGKADFKDVQSAKLKNHQINIVEKAVKAIQHQNGSMTALIFADGTKENFGAAYAAIPFEQHCKIPEMLGCELTEQGYIKVDMFQKTTVPGIYACGDNASPMRSVANAVATGSLVGAMVNNEMTEEEF</sequence>
<dbReference type="EMBL" id="BAABGR010000006">
    <property type="protein sequence ID" value="GAA4512947.1"/>
    <property type="molecule type" value="Genomic_DNA"/>
</dbReference>
<dbReference type="Gene3D" id="3.50.50.60">
    <property type="entry name" value="FAD/NAD(P)-binding domain"/>
    <property type="match status" value="2"/>
</dbReference>
<dbReference type="SUPFAM" id="SSF51905">
    <property type="entry name" value="FAD/NAD(P)-binding domain"/>
    <property type="match status" value="1"/>
</dbReference>
<feature type="domain" description="FAD/NAD(P)-binding" evidence="3">
    <location>
        <begin position="43"/>
        <end position="322"/>
    </location>
</feature>
<dbReference type="InterPro" id="IPR023753">
    <property type="entry name" value="FAD/NAD-binding_dom"/>
</dbReference>
<dbReference type="Proteomes" id="UP001500394">
    <property type="component" value="Unassembled WGS sequence"/>
</dbReference>
<proteinExistence type="predicted"/>
<comment type="caution">
    <text evidence="4">The sequence shown here is derived from an EMBL/GenBank/DDBJ whole genome shotgun (WGS) entry which is preliminary data.</text>
</comment>
<dbReference type="Pfam" id="PF07992">
    <property type="entry name" value="Pyr_redox_2"/>
    <property type="match status" value="1"/>
</dbReference>
<accession>A0ABP8QY19</accession>
<dbReference type="PRINTS" id="PR00368">
    <property type="entry name" value="FADPNR"/>
</dbReference>
<evidence type="ECO:0000313" key="4">
    <source>
        <dbReference type="EMBL" id="GAA4512947.1"/>
    </source>
</evidence>
<keyword evidence="1" id="KW-0285">Flavoprotein</keyword>
<organism evidence="4 5">
    <name type="scientific">Sphingobacterium thermophilum</name>
    <dbReference type="NCBI Taxonomy" id="768534"/>
    <lineage>
        <taxon>Bacteria</taxon>
        <taxon>Pseudomonadati</taxon>
        <taxon>Bacteroidota</taxon>
        <taxon>Sphingobacteriia</taxon>
        <taxon>Sphingobacteriales</taxon>
        <taxon>Sphingobacteriaceae</taxon>
        <taxon>Sphingobacterium</taxon>
    </lineage>
</organism>
<reference evidence="5" key="1">
    <citation type="journal article" date="2019" name="Int. J. Syst. Evol. Microbiol.">
        <title>The Global Catalogue of Microorganisms (GCM) 10K type strain sequencing project: providing services to taxonomists for standard genome sequencing and annotation.</title>
        <authorList>
            <consortium name="The Broad Institute Genomics Platform"/>
            <consortium name="The Broad Institute Genome Sequencing Center for Infectious Disease"/>
            <person name="Wu L."/>
            <person name="Ma J."/>
        </authorList>
    </citation>
    <scope>NUCLEOTIDE SEQUENCE [LARGE SCALE GENOMIC DNA]</scope>
    <source>
        <strain evidence="5">JCM 17858</strain>
    </source>
</reference>
<evidence type="ECO:0000259" key="3">
    <source>
        <dbReference type="Pfam" id="PF07992"/>
    </source>
</evidence>
<keyword evidence="5" id="KW-1185">Reference proteome</keyword>
<dbReference type="PANTHER" id="PTHR48105">
    <property type="entry name" value="THIOREDOXIN REDUCTASE 1-RELATED-RELATED"/>
    <property type="match status" value="1"/>
</dbReference>
<evidence type="ECO:0000256" key="2">
    <source>
        <dbReference type="ARBA" id="ARBA00023002"/>
    </source>
</evidence>
<name>A0ABP8QY19_9SPHI</name>
<dbReference type="InterPro" id="IPR036188">
    <property type="entry name" value="FAD/NAD-bd_sf"/>
</dbReference>
<dbReference type="PRINTS" id="PR00469">
    <property type="entry name" value="PNDRDTASEII"/>
</dbReference>
<evidence type="ECO:0000313" key="5">
    <source>
        <dbReference type="Proteomes" id="UP001500394"/>
    </source>
</evidence>
<evidence type="ECO:0000256" key="1">
    <source>
        <dbReference type="ARBA" id="ARBA00022630"/>
    </source>
</evidence>
<keyword evidence="2" id="KW-0560">Oxidoreductase</keyword>
<protein>
    <submittedName>
        <fullName evidence="4">FAD-dependent oxidoreductase</fullName>
    </submittedName>
</protein>
<dbReference type="InterPro" id="IPR050097">
    <property type="entry name" value="Ferredoxin-NADP_redctase_2"/>
</dbReference>
<gene>
    <name evidence="4" type="ORF">GCM10023173_07860</name>
</gene>